<accession>A0ABY4ZZE5</accession>
<dbReference type="Pfam" id="PF13193">
    <property type="entry name" value="AMP-binding_C"/>
    <property type="match status" value="1"/>
</dbReference>
<sequence length="587" mass="64239">MTQAAPQAAPKPAPWPAMSVQQAYALITAPGTPGEMEEVEIRGVKTRTWKNAPPTLRDTVAFGRVHGDKTFLVHEDERVSFEAFYRAVTHMAAELEAFGVQKGDRVAIVMRNLPEWPVAFYGALSLGAIVTPLNAWWTGPELEYGLVDSGAKVAIVDVERFERLAEHLNHCPELKRVYVSRSREEIAHPYVKRLEGAIGCPNDWAKLAEKPLPTVAIAPDDDATIFYTSGTTGKPKGAIGTHRNINSNIFAAAAAGARSFLRRGEAPPQPDPSLPQKGSLISVPFFHATGCFAVLNPSLFAGAKLAMIRKWDPDKAMQLIQDERLTQMGGVPTIAWQIIEHPNRDKYDLSSIEAVAYGGAPSAPELVRKIKEVWPKSSPGNGWGMTETSATATSNSAEDYENRPDSCGPAVPVTDLKIMTLEAPYRELPIGEVGELWCKGPQVVRGYWNKPEATAQTFIDGWVRTGDLARLDAEGFCFIIDRAKDMLIRGGENIYCIEVENCLYDHPAVMDAALVGIPHKTLGEEPAAVVTLKPGVEASEAELRAFVADRLAAFKVPVKVVFWHETLPRNANGKIMKNELKKVFVEG</sequence>
<dbReference type="PANTHER" id="PTHR24096">
    <property type="entry name" value="LONG-CHAIN-FATTY-ACID--COA LIGASE"/>
    <property type="match status" value="1"/>
</dbReference>
<dbReference type="InterPro" id="IPR045851">
    <property type="entry name" value="AMP-bd_C_sf"/>
</dbReference>
<dbReference type="Gene3D" id="3.30.300.30">
    <property type="match status" value="1"/>
</dbReference>
<dbReference type="InterPro" id="IPR000873">
    <property type="entry name" value="AMP-dep_synth/lig_dom"/>
</dbReference>
<dbReference type="PANTHER" id="PTHR24096:SF393">
    <property type="entry name" value="LIGASE, PUTATIVE-RELATED"/>
    <property type="match status" value="1"/>
</dbReference>
<dbReference type="EMBL" id="CP096040">
    <property type="protein sequence ID" value="USQ98146.1"/>
    <property type="molecule type" value="Genomic_DNA"/>
</dbReference>
<dbReference type="Gene3D" id="3.40.50.980">
    <property type="match status" value="2"/>
</dbReference>
<name>A0ABY4ZZE5_9CAUL</name>
<feature type="domain" description="AMP-binding enzyme C-terminal" evidence="2">
    <location>
        <begin position="498"/>
        <end position="574"/>
    </location>
</feature>
<dbReference type="InterPro" id="IPR020845">
    <property type="entry name" value="AMP-binding_CS"/>
</dbReference>
<evidence type="ECO:0000313" key="4">
    <source>
        <dbReference type="Proteomes" id="UP001057520"/>
    </source>
</evidence>
<dbReference type="Proteomes" id="UP001057520">
    <property type="component" value="Chromosome"/>
</dbReference>
<dbReference type="Gene3D" id="2.30.38.10">
    <property type="entry name" value="Luciferase, Domain 3"/>
    <property type="match status" value="1"/>
</dbReference>
<keyword evidence="3" id="KW-0436">Ligase</keyword>
<dbReference type="InterPro" id="IPR025110">
    <property type="entry name" value="AMP-bd_C"/>
</dbReference>
<dbReference type="GO" id="GO:0016874">
    <property type="term" value="F:ligase activity"/>
    <property type="evidence" value="ECO:0007669"/>
    <property type="project" value="UniProtKB-KW"/>
</dbReference>
<keyword evidence="4" id="KW-1185">Reference proteome</keyword>
<dbReference type="PROSITE" id="PS00455">
    <property type="entry name" value="AMP_BINDING"/>
    <property type="match status" value="1"/>
</dbReference>
<evidence type="ECO:0000313" key="3">
    <source>
        <dbReference type="EMBL" id="USQ98146.1"/>
    </source>
</evidence>
<evidence type="ECO:0000259" key="1">
    <source>
        <dbReference type="Pfam" id="PF00501"/>
    </source>
</evidence>
<gene>
    <name evidence="3" type="ORF">MZV50_11645</name>
</gene>
<dbReference type="SUPFAM" id="SSF56801">
    <property type="entry name" value="Acetyl-CoA synthetase-like"/>
    <property type="match status" value="1"/>
</dbReference>
<organism evidence="3 4">
    <name type="scientific">Caulobacter segnis</name>
    <dbReference type="NCBI Taxonomy" id="88688"/>
    <lineage>
        <taxon>Bacteria</taxon>
        <taxon>Pseudomonadati</taxon>
        <taxon>Pseudomonadota</taxon>
        <taxon>Alphaproteobacteria</taxon>
        <taxon>Caulobacterales</taxon>
        <taxon>Caulobacteraceae</taxon>
        <taxon>Caulobacter</taxon>
    </lineage>
</organism>
<protein>
    <submittedName>
        <fullName evidence="3">Acyl--CoA ligase</fullName>
    </submittedName>
</protein>
<proteinExistence type="predicted"/>
<feature type="domain" description="AMP-dependent synthetase/ligase" evidence="1">
    <location>
        <begin position="64"/>
        <end position="448"/>
    </location>
</feature>
<evidence type="ECO:0000259" key="2">
    <source>
        <dbReference type="Pfam" id="PF13193"/>
    </source>
</evidence>
<reference evidence="3 4" key="1">
    <citation type="submission" date="2022-04" db="EMBL/GenBank/DDBJ databases">
        <title>Genome sequence of soybean root-associated Caulobacter segnis RL271.</title>
        <authorList>
            <person name="Longley R."/>
            <person name="Bonito G."/>
            <person name="Trigodet F."/>
            <person name="Crosson S."/>
            <person name="Fiebig A."/>
        </authorList>
    </citation>
    <scope>NUCLEOTIDE SEQUENCE [LARGE SCALE GENOMIC DNA]</scope>
    <source>
        <strain evidence="3 4">RL271</strain>
    </source>
</reference>
<dbReference type="Pfam" id="PF00501">
    <property type="entry name" value="AMP-binding"/>
    <property type="match status" value="1"/>
</dbReference>